<feature type="binding site" evidence="8">
    <location>
        <position position="233"/>
    </location>
    <ligand>
        <name>shikimate</name>
        <dbReference type="ChEBI" id="CHEBI:36208"/>
    </ligand>
</feature>
<feature type="binding site" evidence="8">
    <location>
        <begin position="22"/>
        <end position="24"/>
    </location>
    <ligand>
        <name>shikimate</name>
        <dbReference type="ChEBI" id="CHEBI:36208"/>
    </ligand>
</feature>
<evidence type="ECO:0000256" key="5">
    <source>
        <dbReference type="ARBA" id="ARBA00023002"/>
    </source>
</evidence>
<feature type="domain" description="Shikimate dehydrogenase substrate binding N-terminal" evidence="10">
    <location>
        <begin position="14"/>
        <end position="96"/>
    </location>
</feature>
<evidence type="ECO:0000256" key="4">
    <source>
        <dbReference type="ARBA" id="ARBA00022857"/>
    </source>
</evidence>
<feature type="domain" description="Quinate/shikimate 5-dehydrogenase/glutamyl-tRNA reductase" evidence="9">
    <location>
        <begin position="123"/>
        <end position="204"/>
    </location>
</feature>
<keyword evidence="6 8" id="KW-0057">Aromatic amino acid biosynthesis</keyword>
<dbReference type="InterPro" id="IPR041121">
    <property type="entry name" value="SDH_C"/>
</dbReference>
<dbReference type="EC" id="1.1.1.25" evidence="2 8"/>
<keyword evidence="5 8" id="KW-0560">Oxidoreductase</keyword>
<dbReference type="InterPro" id="IPR022893">
    <property type="entry name" value="Shikimate_DH_fam"/>
</dbReference>
<evidence type="ECO:0000313" key="12">
    <source>
        <dbReference type="EMBL" id="BEH90414.1"/>
    </source>
</evidence>
<dbReference type="PANTHER" id="PTHR21089:SF1">
    <property type="entry name" value="BIFUNCTIONAL 3-DEHYDROQUINATE DEHYDRATASE_SHIKIMATE DEHYDROGENASE, CHLOROPLASTIC"/>
    <property type="match status" value="1"/>
</dbReference>
<feature type="domain" description="SDH C-terminal" evidence="11">
    <location>
        <begin position="254"/>
        <end position="283"/>
    </location>
</feature>
<dbReference type="Proteomes" id="UP001432099">
    <property type="component" value="Chromosome"/>
</dbReference>
<evidence type="ECO:0000256" key="1">
    <source>
        <dbReference type="ARBA" id="ARBA00004871"/>
    </source>
</evidence>
<keyword evidence="13" id="KW-1185">Reference proteome</keyword>
<dbReference type="NCBIfam" id="NF001319">
    <property type="entry name" value="PRK00258.3-3"/>
    <property type="match status" value="1"/>
</dbReference>
<dbReference type="SUPFAM" id="SSF51735">
    <property type="entry name" value="NAD(P)-binding Rossmann-fold domains"/>
    <property type="match status" value="1"/>
</dbReference>
<dbReference type="NCBIfam" id="TIGR00507">
    <property type="entry name" value="aroE"/>
    <property type="match status" value="1"/>
</dbReference>
<comment type="pathway">
    <text evidence="1 8">Metabolic intermediate biosynthesis; chorismate biosynthesis; chorismate from D-erythrose 4-phosphate and phosphoenolpyruvate: step 4/7.</text>
</comment>
<dbReference type="SUPFAM" id="SSF53223">
    <property type="entry name" value="Aminoacid dehydrogenase-like, N-terminal domain"/>
    <property type="match status" value="1"/>
</dbReference>
<comment type="function">
    <text evidence="8">Involved in the biosynthesis of the chorismate, which leads to the biosynthesis of aromatic amino acids. Catalyzes the reversible NADPH linked reduction of 3-dehydroshikimate (DHSA) to yield shikimate (SA).</text>
</comment>
<keyword evidence="4 8" id="KW-0521">NADP</keyword>
<dbReference type="Pfam" id="PF08501">
    <property type="entry name" value="Shikimate_dh_N"/>
    <property type="match status" value="1"/>
</dbReference>
<sequence length="287" mass="31150">MKSQISGTTQLIGIVANPIRHSISPKMHNAAFEKLQLDYAYLAFEVEEGQLAEAVAGLRALGARGFNVSMPYKSKVIPYLDELSPAATLCQAVNTVVNEAGKLVGHMTDGSGLMQALIDEGFEVSGKKITIVGCGGAGKAIQIQAALDGARELAIFNRSVARGQEMADLINRHTSTKATFYPLGDEALLKEQLATSDLLINATNIGMGELKDQSFIRDSSLLPRDLFVCDIIYNPAKTKLLQQAEERGCRIMNGVGMIIYQGAEAFKKWTHHEMPIEEIKNVLNLKG</sequence>
<dbReference type="Gene3D" id="3.40.50.10860">
    <property type="entry name" value="Leucine Dehydrogenase, chain A, domain 1"/>
    <property type="match status" value="1"/>
</dbReference>
<organism evidence="12 13">
    <name type="scientific">Turicibacter faecis</name>
    <dbReference type="NCBI Taxonomy" id="2963365"/>
    <lineage>
        <taxon>Bacteria</taxon>
        <taxon>Bacillati</taxon>
        <taxon>Bacillota</taxon>
        <taxon>Erysipelotrichia</taxon>
        <taxon>Erysipelotrichales</taxon>
        <taxon>Turicibacteraceae</taxon>
        <taxon>Turicibacter</taxon>
    </lineage>
</organism>
<accession>A0ABN6Z9A1</accession>
<evidence type="ECO:0000256" key="2">
    <source>
        <dbReference type="ARBA" id="ARBA00012962"/>
    </source>
</evidence>
<proteinExistence type="inferred from homology"/>
<evidence type="ECO:0000259" key="11">
    <source>
        <dbReference type="Pfam" id="PF18317"/>
    </source>
</evidence>
<dbReference type="Gene3D" id="3.40.50.720">
    <property type="entry name" value="NAD(P)-binding Rossmann-like Domain"/>
    <property type="match status" value="1"/>
</dbReference>
<dbReference type="RefSeq" id="WP_262950678.1">
    <property type="nucleotide sequence ID" value="NZ_AP028127.1"/>
</dbReference>
<feature type="binding site" evidence="8">
    <location>
        <position position="69"/>
    </location>
    <ligand>
        <name>shikimate</name>
        <dbReference type="ChEBI" id="CHEBI:36208"/>
    </ligand>
</feature>
<feature type="binding site" evidence="8">
    <location>
        <position position="231"/>
    </location>
    <ligand>
        <name>NADP(+)</name>
        <dbReference type="ChEBI" id="CHEBI:58349"/>
    </ligand>
</feature>
<comment type="caution">
    <text evidence="8">Lacks conserved residue(s) required for the propagation of feature annotation.</text>
</comment>
<evidence type="ECO:0000256" key="7">
    <source>
        <dbReference type="ARBA" id="ARBA00049442"/>
    </source>
</evidence>
<dbReference type="InterPro" id="IPR036291">
    <property type="entry name" value="NAD(P)-bd_dom_sf"/>
</dbReference>
<comment type="subunit">
    <text evidence="8">Homodimer.</text>
</comment>
<evidence type="ECO:0000259" key="9">
    <source>
        <dbReference type="Pfam" id="PF01488"/>
    </source>
</evidence>
<dbReference type="InterPro" id="IPR013708">
    <property type="entry name" value="Shikimate_DH-bd_N"/>
</dbReference>
<dbReference type="CDD" id="cd01065">
    <property type="entry name" value="NAD_bind_Shikimate_DH"/>
    <property type="match status" value="1"/>
</dbReference>
<dbReference type="EMBL" id="AP028127">
    <property type="protein sequence ID" value="BEH90414.1"/>
    <property type="molecule type" value="Genomic_DNA"/>
</dbReference>
<dbReference type="Pfam" id="PF18317">
    <property type="entry name" value="SDH_C"/>
    <property type="match status" value="1"/>
</dbReference>
<evidence type="ECO:0000256" key="3">
    <source>
        <dbReference type="ARBA" id="ARBA00022605"/>
    </source>
</evidence>
<dbReference type="Pfam" id="PF01488">
    <property type="entry name" value="Shikimate_DH"/>
    <property type="match status" value="1"/>
</dbReference>
<evidence type="ECO:0000256" key="8">
    <source>
        <dbReference type="HAMAP-Rule" id="MF_00222"/>
    </source>
</evidence>
<evidence type="ECO:0000313" key="13">
    <source>
        <dbReference type="Proteomes" id="UP001432099"/>
    </source>
</evidence>
<comment type="similarity">
    <text evidence="8">Belongs to the shikimate dehydrogenase family.</text>
</comment>
<name>A0ABN6Z9A1_9FIRM</name>
<dbReference type="InterPro" id="IPR046346">
    <property type="entry name" value="Aminoacid_DH-like_N_sf"/>
</dbReference>
<keyword evidence="3 8" id="KW-0028">Amino-acid biosynthesis</keyword>
<comment type="catalytic activity">
    <reaction evidence="7 8">
        <text>shikimate + NADP(+) = 3-dehydroshikimate + NADPH + H(+)</text>
        <dbReference type="Rhea" id="RHEA:17737"/>
        <dbReference type="ChEBI" id="CHEBI:15378"/>
        <dbReference type="ChEBI" id="CHEBI:16630"/>
        <dbReference type="ChEBI" id="CHEBI:36208"/>
        <dbReference type="ChEBI" id="CHEBI:57783"/>
        <dbReference type="ChEBI" id="CHEBI:58349"/>
        <dbReference type="EC" id="1.1.1.25"/>
    </reaction>
</comment>
<feature type="binding site" evidence="8">
    <location>
        <position position="254"/>
    </location>
    <ligand>
        <name>NADP(+)</name>
        <dbReference type="ChEBI" id="CHEBI:58349"/>
    </ligand>
</feature>
<dbReference type="InterPro" id="IPR006151">
    <property type="entry name" value="Shikm_DH/Glu-tRNA_Rdtase"/>
</dbReference>
<gene>
    <name evidence="8 12" type="primary">aroE</name>
    <name evidence="12" type="ORF">T23_05160</name>
</gene>
<evidence type="ECO:0000259" key="10">
    <source>
        <dbReference type="Pfam" id="PF08501"/>
    </source>
</evidence>
<feature type="binding site" evidence="8">
    <location>
        <position position="94"/>
    </location>
    <ligand>
        <name>shikimate</name>
        <dbReference type="ChEBI" id="CHEBI:36208"/>
    </ligand>
</feature>
<dbReference type="InterPro" id="IPR011342">
    <property type="entry name" value="Shikimate_DH"/>
</dbReference>
<protein>
    <recommendedName>
        <fullName evidence="2 8">Shikimate dehydrogenase (NADP(+))</fullName>
        <shortName evidence="8">SDH</shortName>
        <ecNumber evidence="2 8">1.1.1.25</ecNumber>
    </recommendedName>
</protein>
<feature type="binding site" evidence="8">
    <location>
        <position position="261"/>
    </location>
    <ligand>
        <name>shikimate</name>
        <dbReference type="ChEBI" id="CHEBI:36208"/>
    </ligand>
</feature>
<feature type="binding site" evidence="8">
    <location>
        <position position="109"/>
    </location>
    <ligand>
        <name>shikimate</name>
        <dbReference type="ChEBI" id="CHEBI:36208"/>
    </ligand>
</feature>
<evidence type="ECO:0000256" key="6">
    <source>
        <dbReference type="ARBA" id="ARBA00023141"/>
    </source>
</evidence>
<dbReference type="HAMAP" id="MF_00222">
    <property type="entry name" value="Shikimate_DH_AroE"/>
    <property type="match status" value="1"/>
</dbReference>
<reference evidence="12" key="1">
    <citation type="journal article" date="2024" name="Int. J. Syst. Evol. Microbiol.">
        <title>Turicibacter faecis sp. nov., isolated from faeces of heart failure mouse model.</title>
        <authorList>
            <person name="Imamura Y."/>
            <person name="Motooka D."/>
            <person name="Nakajima Y."/>
            <person name="Ito S."/>
            <person name="Kitakaze M."/>
            <person name="Iida T."/>
            <person name="Nakamura S."/>
        </authorList>
    </citation>
    <scope>NUCLEOTIDE SEQUENCE</scope>
    <source>
        <strain evidence="12">TC023</strain>
    </source>
</reference>
<feature type="active site" description="Proton acceptor" evidence="8">
    <location>
        <position position="73"/>
    </location>
</feature>
<dbReference type="PANTHER" id="PTHR21089">
    <property type="entry name" value="SHIKIMATE DEHYDROGENASE"/>
    <property type="match status" value="1"/>
</dbReference>